<keyword evidence="1" id="KW-0472">Membrane</keyword>
<evidence type="ECO:0000313" key="3">
    <source>
        <dbReference type="Proteomes" id="UP000319557"/>
    </source>
</evidence>
<keyword evidence="3" id="KW-1185">Reference proteome</keyword>
<gene>
    <name evidence="2" type="ORF">EC9_28970</name>
</gene>
<accession>A0A517M1F1</accession>
<protein>
    <submittedName>
        <fullName evidence="2">Uncharacterized protein</fullName>
    </submittedName>
</protein>
<dbReference type="AlphaFoldDB" id="A0A517M1F1"/>
<proteinExistence type="predicted"/>
<organism evidence="2 3">
    <name type="scientific">Rosistilla ulvae</name>
    <dbReference type="NCBI Taxonomy" id="1930277"/>
    <lineage>
        <taxon>Bacteria</taxon>
        <taxon>Pseudomonadati</taxon>
        <taxon>Planctomycetota</taxon>
        <taxon>Planctomycetia</taxon>
        <taxon>Pirellulales</taxon>
        <taxon>Pirellulaceae</taxon>
        <taxon>Rosistilla</taxon>
    </lineage>
</organism>
<name>A0A517M1F1_9BACT</name>
<dbReference type="Proteomes" id="UP000319557">
    <property type="component" value="Chromosome"/>
</dbReference>
<keyword evidence="1" id="KW-1133">Transmembrane helix</keyword>
<dbReference type="RefSeq" id="WP_145346102.1">
    <property type="nucleotide sequence ID" value="NZ_CP036261.1"/>
</dbReference>
<sequence>MANVNQRKILTKYRRLIFAGFAIVAIVIACLIGGPRLNRRIVGEHQRNVIRELDRWADEYAVVTDRDSAIRSANMIGYISTHYTPCDGYRSDDATEQRLQVARQRSMTQIADALSEYTGIAVADPLDWPAEMSDNAAGPP</sequence>
<dbReference type="PROSITE" id="PS51257">
    <property type="entry name" value="PROKAR_LIPOPROTEIN"/>
    <property type="match status" value="1"/>
</dbReference>
<evidence type="ECO:0000256" key="1">
    <source>
        <dbReference type="SAM" id="Phobius"/>
    </source>
</evidence>
<dbReference type="EMBL" id="CP036261">
    <property type="protein sequence ID" value="QDS88705.1"/>
    <property type="molecule type" value="Genomic_DNA"/>
</dbReference>
<dbReference type="OrthoDB" id="9921328at2"/>
<dbReference type="KEGG" id="ruv:EC9_28970"/>
<reference evidence="2 3" key="1">
    <citation type="submission" date="2019-02" db="EMBL/GenBank/DDBJ databases">
        <title>Deep-cultivation of Planctomycetes and their phenomic and genomic characterization uncovers novel biology.</title>
        <authorList>
            <person name="Wiegand S."/>
            <person name="Jogler M."/>
            <person name="Boedeker C."/>
            <person name="Pinto D."/>
            <person name="Vollmers J."/>
            <person name="Rivas-Marin E."/>
            <person name="Kohn T."/>
            <person name="Peeters S.H."/>
            <person name="Heuer A."/>
            <person name="Rast P."/>
            <person name="Oberbeckmann S."/>
            <person name="Bunk B."/>
            <person name="Jeske O."/>
            <person name="Meyerdierks A."/>
            <person name="Storesund J.E."/>
            <person name="Kallscheuer N."/>
            <person name="Luecker S."/>
            <person name="Lage O.M."/>
            <person name="Pohl T."/>
            <person name="Merkel B.J."/>
            <person name="Hornburger P."/>
            <person name="Mueller R.-W."/>
            <person name="Bruemmer F."/>
            <person name="Labrenz M."/>
            <person name="Spormann A.M."/>
            <person name="Op den Camp H."/>
            <person name="Overmann J."/>
            <person name="Amann R."/>
            <person name="Jetten M.S.M."/>
            <person name="Mascher T."/>
            <person name="Medema M.H."/>
            <person name="Devos D.P."/>
            <person name="Kaster A.-K."/>
            <person name="Ovreas L."/>
            <person name="Rohde M."/>
            <person name="Galperin M.Y."/>
            <person name="Jogler C."/>
        </authorList>
    </citation>
    <scope>NUCLEOTIDE SEQUENCE [LARGE SCALE GENOMIC DNA]</scope>
    <source>
        <strain evidence="2 3">EC9</strain>
    </source>
</reference>
<feature type="transmembrane region" description="Helical" evidence="1">
    <location>
        <begin position="16"/>
        <end position="34"/>
    </location>
</feature>
<keyword evidence="1" id="KW-0812">Transmembrane</keyword>
<evidence type="ECO:0000313" key="2">
    <source>
        <dbReference type="EMBL" id="QDS88705.1"/>
    </source>
</evidence>